<dbReference type="SUPFAM" id="SSF49899">
    <property type="entry name" value="Concanavalin A-like lectins/glucanases"/>
    <property type="match status" value="1"/>
</dbReference>
<dbReference type="PROSITE" id="PS00804">
    <property type="entry name" value="CALRETICULIN_2"/>
    <property type="match status" value="1"/>
</dbReference>
<feature type="disulfide bond" evidence="9">
    <location>
        <begin position="159"/>
        <end position="194"/>
    </location>
</feature>
<evidence type="ECO:0008006" key="13">
    <source>
        <dbReference type="Google" id="ProtNLM"/>
    </source>
</evidence>
<feature type="signal peptide" evidence="10">
    <location>
        <begin position="1"/>
        <end position="32"/>
    </location>
</feature>
<evidence type="ECO:0000256" key="5">
    <source>
        <dbReference type="ARBA" id="ARBA00022989"/>
    </source>
</evidence>
<dbReference type="GO" id="GO:0005789">
    <property type="term" value="C:endoplasmic reticulum membrane"/>
    <property type="evidence" value="ECO:0007669"/>
    <property type="project" value="UniProtKB-SubCell"/>
</dbReference>
<dbReference type="InterPro" id="IPR009033">
    <property type="entry name" value="Calreticulin/calnexin_P_dom_sf"/>
</dbReference>
<evidence type="ECO:0000256" key="3">
    <source>
        <dbReference type="ARBA" id="ARBA00022692"/>
    </source>
</evidence>
<keyword evidence="4 10" id="KW-0256">Endoplasmic reticulum</keyword>
<accession>A0A8W7PNM8</accession>
<evidence type="ECO:0000256" key="11">
    <source>
        <dbReference type="SAM" id="MobiDB-lite"/>
    </source>
</evidence>
<feature type="compositionally biased region" description="Basic and acidic residues" evidence="11">
    <location>
        <begin position="280"/>
        <end position="303"/>
    </location>
</feature>
<keyword evidence="10" id="KW-0732">Signal</keyword>
<feature type="chain" id="PRO_5036516333" description="Calnexin" evidence="10">
    <location>
        <begin position="33"/>
        <end position="675"/>
    </location>
</feature>
<proteinExistence type="inferred from homology"/>
<organism evidence="12">
    <name type="scientific">Anopheles coluzzii</name>
    <name type="common">African malaria mosquito</name>
    <dbReference type="NCBI Taxonomy" id="1518534"/>
    <lineage>
        <taxon>Eukaryota</taxon>
        <taxon>Metazoa</taxon>
        <taxon>Ecdysozoa</taxon>
        <taxon>Arthropoda</taxon>
        <taxon>Hexapoda</taxon>
        <taxon>Insecta</taxon>
        <taxon>Pterygota</taxon>
        <taxon>Neoptera</taxon>
        <taxon>Endopterygota</taxon>
        <taxon>Diptera</taxon>
        <taxon>Nematocera</taxon>
        <taxon>Culicoidea</taxon>
        <taxon>Culicidae</taxon>
        <taxon>Anophelinae</taxon>
        <taxon>Anopheles</taxon>
    </lineage>
</organism>
<evidence type="ECO:0000256" key="8">
    <source>
        <dbReference type="ARBA" id="ARBA00053392"/>
    </source>
</evidence>
<dbReference type="Pfam" id="PF00262">
    <property type="entry name" value="Calreticulin"/>
    <property type="match status" value="1"/>
</dbReference>
<dbReference type="InterPro" id="IPR001580">
    <property type="entry name" value="Calret/calnex"/>
</dbReference>
<dbReference type="InterPro" id="IPR013320">
    <property type="entry name" value="ConA-like_dom_sf"/>
</dbReference>
<dbReference type="PANTHER" id="PTHR11073">
    <property type="entry name" value="CALRETICULIN AND CALNEXIN"/>
    <property type="match status" value="1"/>
</dbReference>
<dbReference type="AlphaFoldDB" id="A0A8W7PNM8"/>
<protein>
    <recommendedName>
        <fullName evidence="13">Calnexin</fullName>
    </recommendedName>
</protein>
<feature type="compositionally biased region" description="Acidic residues" evidence="11">
    <location>
        <begin position="615"/>
        <end position="650"/>
    </location>
</feature>
<sequence>MMKLNRPRWSPLLWRIALLSAVLLFHNPVVHGNDEISTESQPAGDAEQYETPTVDPKRMYFAEHFDDLFDGASDAIEKRWVKSKAKKDDAAEEVAKYDGEWAVEQPQRPILANDYGLVLKSKAKHAAIASPLLLNRPFVFEDKPLVVQYEVNLQEGQECGGSYIKLLSVGDGTKDLKQFHDKTPYTIMFGPDKCGNDVKLHFIFRHVNPINGTITEKHCNKQKDRLDDPFKDKRPHLYQLIIRPDNTYTIRVDHKTVNEGSLLTNFTPAVNPPAEIDDPEDRKPENWDDREKIPDPEATKPDDWNEDEPAQIPDPKATKPAGWLDDVEEMVPDSSAVKPEDWDNDMDGEWEPPLIPNPMCEKAVGCGLWKAPMVPNPNYKGKWRPPLIANVNYQGKWAPRKIPNPDFFEDLTPFRMTPIAAVGIELWSMSNDILFDNIVICDDESVADEWAAQTFDLKVKTLDRQAQTLWDRAMRYINYKPGYWGAYFVYCSIPLIAYVWFLWSRRDKEETFVSRVLKYCNSNPWMWAVLIVVVGLPVALMIYFMCFTKGDAKAEIGRKKKNDDYPAPEQEQDELVGGAGEEAEDDGRSSKTKLNAAATGSSGSRSASSAGEAYAENEDERDGDEAEEDEEDDEAQEEAQEMEAGEEEASSSDAPVDSKNSEGGEGLKKRRARKD</sequence>
<feature type="region of interest" description="Disordered" evidence="11">
    <location>
        <begin position="560"/>
        <end position="675"/>
    </location>
</feature>
<dbReference type="PROSITE" id="PS00805">
    <property type="entry name" value="CALRETICULIN_REPEAT"/>
    <property type="match status" value="2"/>
</dbReference>
<evidence type="ECO:0000256" key="1">
    <source>
        <dbReference type="ARBA" id="ARBA00004115"/>
    </source>
</evidence>
<evidence type="ECO:0000256" key="2">
    <source>
        <dbReference type="ARBA" id="ARBA00010983"/>
    </source>
</evidence>
<dbReference type="InterPro" id="IPR018124">
    <property type="entry name" value="Calret/calnex_CS"/>
</dbReference>
<dbReference type="GO" id="GO:0005509">
    <property type="term" value="F:calcium ion binding"/>
    <property type="evidence" value="ECO:0007669"/>
    <property type="project" value="InterPro"/>
</dbReference>
<dbReference type="GO" id="GO:0051082">
    <property type="term" value="F:unfolded protein binding"/>
    <property type="evidence" value="ECO:0007669"/>
    <property type="project" value="InterPro"/>
</dbReference>
<keyword evidence="5 10" id="KW-1133">Transmembrane helix</keyword>
<comment type="subcellular location">
    <subcellularLocation>
        <location evidence="1">Endoplasmic reticulum membrane</location>
        <topology evidence="1">Single-pass type I membrane protein</topology>
    </subcellularLocation>
</comment>
<dbReference type="FunFam" id="2.10.250.10:FF:000001">
    <property type="entry name" value="Calnexin homolog"/>
    <property type="match status" value="1"/>
</dbReference>
<keyword evidence="9" id="KW-1015">Disulfide bond</keyword>
<dbReference type="Proteomes" id="UP000075882">
    <property type="component" value="Unassembled WGS sequence"/>
</dbReference>
<comment type="similarity">
    <text evidence="2 10">Belongs to the calreticulin family.</text>
</comment>
<keyword evidence="6 10" id="KW-0472">Membrane</keyword>
<feature type="transmembrane region" description="Helical" evidence="10">
    <location>
        <begin position="524"/>
        <end position="545"/>
    </location>
</feature>
<evidence type="ECO:0000256" key="7">
    <source>
        <dbReference type="ARBA" id="ARBA00023186"/>
    </source>
</evidence>
<dbReference type="GO" id="GO:0006457">
    <property type="term" value="P:protein folding"/>
    <property type="evidence" value="ECO:0007669"/>
    <property type="project" value="InterPro"/>
</dbReference>
<dbReference type="EnsemblMetazoa" id="ACOM035012-RA">
    <property type="protein sequence ID" value="ACOM035012-PA.1"/>
    <property type="gene ID" value="ACOM035012"/>
</dbReference>
<keyword evidence="3 10" id="KW-0812">Transmembrane</keyword>
<feature type="region of interest" description="Disordered" evidence="11">
    <location>
        <begin position="263"/>
        <end position="322"/>
    </location>
</feature>
<comment type="function">
    <text evidence="8">Calcium-binding protein that interacts with newly synthesized monoglucosylated glycoproteins in the endoplasmic reticulum. It may act in assisting protein assembly and/or in the retention within the ER of unassembled protein subunits. It seems to play a major role in the quality control apparatus of the ER by the retention of incorrectly folded proteins. Required for embryogenesis and larval development under heat and ER stress conditions. May be important for germ cell development. Involved in neuronal necrotic cell death.</text>
</comment>
<dbReference type="Gene3D" id="2.10.250.10">
    <property type="entry name" value="Calreticulin/calnexin, P domain"/>
    <property type="match status" value="1"/>
</dbReference>
<keyword evidence="7 10" id="KW-0143">Chaperone</keyword>
<feature type="transmembrane region" description="Helical" evidence="10">
    <location>
        <begin position="484"/>
        <end position="503"/>
    </location>
</feature>
<evidence type="ECO:0000256" key="10">
    <source>
        <dbReference type="RuleBase" id="RU362126"/>
    </source>
</evidence>
<evidence type="ECO:0000313" key="12">
    <source>
        <dbReference type="EnsemblMetazoa" id="ACOM035012-PA.1"/>
    </source>
</evidence>
<dbReference type="Gene3D" id="2.60.120.200">
    <property type="match status" value="1"/>
</dbReference>
<dbReference type="FunFam" id="2.60.120.200:FF:000011">
    <property type="entry name" value="Probable calnexin"/>
    <property type="match status" value="1"/>
</dbReference>
<reference evidence="12" key="1">
    <citation type="submission" date="2022-08" db="UniProtKB">
        <authorList>
            <consortium name="EnsemblMetazoa"/>
        </authorList>
    </citation>
    <scope>IDENTIFICATION</scope>
</reference>
<dbReference type="SUPFAM" id="SSF63887">
    <property type="entry name" value="P-domain of calnexin/calreticulin"/>
    <property type="match status" value="1"/>
</dbReference>
<feature type="compositionally biased region" description="Low complexity" evidence="11">
    <location>
        <begin position="596"/>
        <end position="614"/>
    </location>
</feature>
<dbReference type="GO" id="GO:0036503">
    <property type="term" value="P:ERAD pathway"/>
    <property type="evidence" value="ECO:0007669"/>
    <property type="project" value="TreeGrafter"/>
</dbReference>
<dbReference type="VEuPathDB" id="VectorBase:ACON2_033959"/>
<evidence type="ECO:0000256" key="6">
    <source>
        <dbReference type="ARBA" id="ARBA00023136"/>
    </source>
</evidence>
<name>A0A8W7PNM8_ANOCL</name>
<evidence type="ECO:0000256" key="9">
    <source>
        <dbReference type="PIRSR" id="PIRSR601580-3"/>
    </source>
</evidence>
<dbReference type="PRINTS" id="PR00626">
    <property type="entry name" value="CALRETICULIN"/>
</dbReference>
<dbReference type="PANTHER" id="PTHR11073:SF1">
    <property type="entry name" value="CALNEXIN 14D-RELATED"/>
    <property type="match status" value="1"/>
</dbReference>
<evidence type="ECO:0000256" key="4">
    <source>
        <dbReference type="ARBA" id="ARBA00022824"/>
    </source>
</evidence>